<evidence type="ECO:0000313" key="1">
    <source>
        <dbReference type="EMBL" id="CAA0119253.1"/>
    </source>
</evidence>
<name>A0A5S9QNK3_9GAMM</name>
<dbReference type="OrthoDB" id="6197106at2"/>
<dbReference type="EMBL" id="CACSII010000020">
    <property type="protein sequence ID" value="CAA0119253.1"/>
    <property type="molecule type" value="Genomic_DNA"/>
</dbReference>
<organism evidence="1 2">
    <name type="scientific">BD1-7 clade bacterium</name>
    <dbReference type="NCBI Taxonomy" id="2029982"/>
    <lineage>
        <taxon>Bacteria</taxon>
        <taxon>Pseudomonadati</taxon>
        <taxon>Pseudomonadota</taxon>
        <taxon>Gammaproteobacteria</taxon>
        <taxon>Cellvibrionales</taxon>
        <taxon>Spongiibacteraceae</taxon>
        <taxon>BD1-7 clade</taxon>
    </lineage>
</organism>
<protein>
    <submittedName>
        <fullName evidence="1">Uncharacterized protein</fullName>
    </submittedName>
</protein>
<reference evidence="1 2" key="1">
    <citation type="submission" date="2019-11" db="EMBL/GenBank/DDBJ databases">
        <authorList>
            <person name="Holert J."/>
        </authorList>
    </citation>
    <scope>NUCLEOTIDE SEQUENCE [LARGE SCALE GENOMIC DNA]</scope>
    <source>
        <strain evidence="1">BC5_2</strain>
    </source>
</reference>
<accession>A0A5S9QNK3</accession>
<sequence>MQIDISSLDADTTHQIAISLQDVLNERTHRKQHLGAEVIVAGSLSKALNLPLLISHLAGKSGAKHLAATEKLAEIWVTLSPLTQQKVLCRCNIYNPEEMDWEDPRSNRWPLV</sequence>
<gene>
    <name evidence="1" type="ORF">DPBNPPHM_02425</name>
</gene>
<proteinExistence type="predicted"/>
<dbReference type="Proteomes" id="UP000434580">
    <property type="component" value="Unassembled WGS sequence"/>
</dbReference>
<evidence type="ECO:0000313" key="2">
    <source>
        <dbReference type="Proteomes" id="UP000434580"/>
    </source>
</evidence>
<dbReference type="AlphaFoldDB" id="A0A5S9QNK3"/>